<name>A0A1T4WSK8_9BACT</name>
<dbReference type="EMBL" id="FUYE01000002">
    <property type="protein sequence ID" value="SKA80350.1"/>
    <property type="molecule type" value="Genomic_DNA"/>
</dbReference>
<reference evidence="4" key="1">
    <citation type="submission" date="2017-02" db="EMBL/GenBank/DDBJ databases">
        <authorList>
            <person name="Varghese N."/>
            <person name="Submissions S."/>
        </authorList>
    </citation>
    <scope>NUCLEOTIDE SEQUENCE [LARGE SCALE GENOMIC DNA]</scope>
    <source>
        <strain evidence="4">ATCC 700200</strain>
    </source>
</reference>
<keyword evidence="1" id="KW-1133">Transmembrane helix</keyword>
<dbReference type="PANTHER" id="PTHR40057">
    <property type="entry name" value="SLR1162 PROTEIN"/>
    <property type="match status" value="1"/>
</dbReference>
<dbReference type="Proteomes" id="UP000190774">
    <property type="component" value="Unassembled WGS sequence"/>
</dbReference>
<organism evidence="3 4">
    <name type="scientific">Prosthecobacter debontii</name>
    <dbReference type="NCBI Taxonomy" id="48467"/>
    <lineage>
        <taxon>Bacteria</taxon>
        <taxon>Pseudomonadati</taxon>
        <taxon>Verrucomicrobiota</taxon>
        <taxon>Verrucomicrobiia</taxon>
        <taxon>Verrucomicrobiales</taxon>
        <taxon>Verrucomicrobiaceae</taxon>
        <taxon>Prosthecobacter</taxon>
    </lineage>
</organism>
<dbReference type="RefSeq" id="WP_078811845.1">
    <property type="nucleotide sequence ID" value="NZ_FUYE01000002.1"/>
</dbReference>
<accession>A0A1T4WSK8</accession>
<proteinExistence type="predicted"/>
<feature type="transmembrane region" description="Helical" evidence="1">
    <location>
        <begin position="116"/>
        <end position="137"/>
    </location>
</feature>
<dbReference type="PANTHER" id="PTHR40057:SF1">
    <property type="entry name" value="SLR1162 PROTEIN"/>
    <property type="match status" value="1"/>
</dbReference>
<keyword evidence="1" id="KW-0812">Transmembrane</keyword>
<evidence type="ECO:0000259" key="2">
    <source>
        <dbReference type="Pfam" id="PF03992"/>
    </source>
</evidence>
<dbReference type="Gene3D" id="3.30.70.100">
    <property type="match status" value="1"/>
</dbReference>
<dbReference type="AlphaFoldDB" id="A0A1T4WSK8"/>
<protein>
    <recommendedName>
        <fullName evidence="2">ABM domain-containing protein</fullName>
    </recommendedName>
</protein>
<sequence>MSIHVAITRRVRLGSEAEFEERLRRFAQRSLDVRGTRGVQLLHPTPGDTAPEYGILRTFANAEDRDAFYASEDYLNWEKEIAHLTDGAPEFRDLHGLEAWFRQPDAPRPPRWKMALATWLGVYPTSLVLGLVLAPHLHVLPRAISALIISGCMVICLTWLVMPFVTKMLHAWLHPQK</sequence>
<dbReference type="STRING" id="48467.SAMN02745166_00620"/>
<evidence type="ECO:0000313" key="3">
    <source>
        <dbReference type="EMBL" id="SKA80350.1"/>
    </source>
</evidence>
<dbReference type="SUPFAM" id="SSF54909">
    <property type="entry name" value="Dimeric alpha+beta barrel"/>
    <property type="match status" value="1"/>
</dbReference>
<dbReference type="InterPro" id="IPR007138">
    <property type="entry name" value="ABM_dom"/>
</dbReference>
<evidence type="ECO:0000313" key="4">
    <source>
        <dbReference type="Proteomes" id="UP000190774"/>
    </source>
</evidence>
<dbReference type="InterPro" id="IPR011008">
    <property type="entry name" value="Dimeric_a/b-barrel"/>
</dbReference>
<keyword evidence="4" id="KW-1185">Reference proteome</keyword>
<gene>
    <name evidence="3" type="ORF">SAMN02745166_00620</name>
</gene>
<dbReference type="InterPro" id="IPR038762">
    <property type="entry name" value="ABM_predict"/>
</dbReference>
<dbReference type="Pfam" id="PF03992">
    <property type="entry name" value="ABM"/>
    <property type="match status" value="1"/>
</dbReference>
<feature type="domain" description="ABM" evidence="2">
    <location>
        <begin position="3"/>
        <end position="78"/>
    </location>
</feature>
<dbReference type="OrthoDB" id="1494254at2"/>
<evidence type="ECO:0000256" key="1">
    <source>
        <dbReference type="SAM" id="Phobius"/>
    </source>
</evidence>
<keyword evidence="1" id="KW-0472">Membrane</keyword>
<feature type="transmembrane region" description="Helical" evidence="1">
    <location>
        <begin position="143"/>
        <end position="165"/>
    </location>
</feature>